<gene>
    <name evidence="2" type="ORF">DL897_02295</name>
</gene>
<name>A0A364K9C6_9BACL</name>
<protein>
    <submittedName>
        <fullName evidence="2">Uncharacterized protein</fullName>
    </submittedName>
</protein>
<keyword evidence="3" id="KW-1185">Reference proteome</keyword>
<sequence length="76" mass="8789">MSYTYTKKNESHPTTQSRTDLDDKNKEEQEPATAQATQPFKHQWDQSSSTQNVTATKEIVSTHPIIQQLLKTKWLI</sequence>
<organism evidence="2 3">
    <name type="scientific">Thermoflavimicrobium daqui</name>
    <dbReference type="NCBI Taxonomy" id="2137476"/>
    <lineage>
        <taxon>Bacteria</taxon>
        <taxon>Bacillati</taxon>
        <taxon>Bacillota</taxon>
        <taxon>Bacilli</taxon>
        <taxon>Bacillales</taxon>
        <taxon>Thermoactinomycetaceae</taxon>
        <taxon>Thermoflavimicrobium</taxon>
    </lineage>
</organism>
<evidence type="ECO:0000313" key="3">
    <source>
        <dbReference type="Proteomes" id="UP000251213"/>
    </source>
</evidence>
<comment type="caution">
    <text evidence="2">The sequence shown here is derived from an EMBL/GenBank/DDBJ whole genome shotgun (WGS) entry which is preliminary data.</text>
</comment>
<feature type="compositionally biased region" description="Basic and acidic residues" evidence="1">
    <location>
        <begin position="19"/>
        <end position="29"/>
    </location>
</feature>
<feature type="compositionally biased region" description="Polar residues" evidence="1">
    <location>
        <begin position="32"/>
        <end position="49"/>
    </location>
</feature>
<evidence type="ECO:0000256" key="1">
    <source>
        <dbReference type="SAM" id="MobiDB-lite"/>
    </source>
</evidence>
<dbReference type="EMBL" id="QJKK01000001">
    <property type="protein sequence ID" value="RAL26899.1"/>
    <property type="molecule type" value="Genomic_DNA"/>
</dbReference>
<feature type="region of interest" description="Disordered" evidence="1">
    <location>
        <begin position="1"/>
        <end position="49"/>
    </location>
</feature>
<proteinExistence type="predicted"/>
<dbReference type="RefSeq" id="WP_113657503.1">
    <property type="nucleotide sequence ID" value="NZ_KZ845663.1"/>
</dbReference>
<reference evidence="2 3" key="2">
    <citation type="submission" date="2018-06" db="EMBL/GenBank/DDBJ databases">
        <authorList>
            <person name="Zhirakovskaya E."/>
        </authorList>
    </citation>
    <scope>NUCLEOTIDE SEQUENCE [LARGE SCALE GENOMIC DNA]</scope>
    <source>
        <strain evidence="2 3">FBKL4.011</strain>
    </source>
</reference>
<feature type="compositionally biased region" description="Polar residues" evidence="1">
    <location>
        <begin position="1"/>
        <end position="18"/>
    </location>
</feature>
<reference evidence="2 3" key="1">
    <citation type="submission" date="2018-06" db="EMBL/GenBank/DDBJ databases">
        <title>Thermoflavimicrobium daqus sp. nov., a thermophilic microbe isolated from Moutai-flavour Daqu.</title>
        <authorList>
            <person name="Wang X."/>
            <person name="Zhou H."/>
        </authorList>
    </citation>
    <scope>NUCLEOTIDE SEQUENCE [LARGE SCALE GENOMIC DNA]</scope>
    <source>
        <strain evidence="2 3">FBKL4.011</strain>
    </source>
</reference>
<accession>A0A364K9C6</accession>
<dbReference type="Proteomes" id="UP000251213">
    <property type="component" value="Unassembled WGS sequence"/>
</dbReference>
<dbReference type="AlphaFoldDB" id="A0A364K9C6"/>
<evidence type="ECO:0000313" key="2">
    <source>
        <dbReference type="EMBL" id="RAL26899.1"/>
    </source>
</evidence>